<dbReference type="Pfam" id="PF04255">
    <property type="entry name" value="DUF433"/>
    <property type="match status" value="1"/>
</dbReference>
<dbReference type="Gene3D" id="1.10.10.10">
    <property type="entry name" value="Winged helix-like DNA-binding domain superfamily/Winged helix DNA-binding domain"/>
    <property type="match status" value="1"/>
</dbReference>
<dbReference type="AlphaFoldDB" id="A0A653AEU8"/>
<evidence type="ECO:0008006" key="2">
    <source>
        <dbReference type="Google" id="ProtNLM"/>
    </source>
</evidence>
<evidence type="ECO:0000313" key="1">
    <source>
        <dbReference type="EMBL" id="VBB46556.1"/>
    </source>
</evidence>
<proteinExistence type="predicted"/>
<dbReference type="PANTHER" id="PTHR34849">
    <property type="entry name" value="SSL5025 PROTEIN"/>
    <property type="match status" value="1"/>
</dbReference>
<protein>
    <recommendedName>
        <fullName evidence="2">Antitoxin</fullName>
    </recommendedName>
</protein>
<organism evidence="1">
    <name type="scientific">Uncultured Desulfatiglans sp</name>
    <dbReference type="NCBI Taxonomy" id="1748965"/>
    <lineage>
        <taxon>Bacteria</taxon>
        <taxon>Pseudomonadati</taxon>
        <taxon>Thermodesulfobacteriota</taxon>
        <taxon>Desulfobacteria</taxon>
        <taxon>Desulfatiglandales</taxon>
        <taxon>Desulfatiglandaceae</taxon>
        <taxon>Desulfatiglans</taxon>
        <taxon>environmental samples</taxon>
    </lineage>
</organism>
<dbReference type="SUPFAM" id="SSF46689">
    <property type="entry name" value="Homeodomain-like"/>
    <property type="match status" value="1"/>
</dbReference>
<name>A0A653AEU8_UNCDX</name>
<sequence>MIERITANPKILGGKPIIRGTRISVEFILDLLASDVSEKDILEDYPHLTREDIQACLRYAARSCKNEIYVALETAAP</sequence>
<dbReference type="EMBL" id="UPXX01000031">
    <property type="protein sequence ID" value="VBB46556.1"/>
    <property type="molecule type" value="Genomic_DNA"/>
</dbReference>
<dbReference type="InterPro" id="IPR009057">
    <property type="entry name" value="Homeodomain-like_sf"/>
</dbReference>
<dbReference type="PANTHER" id="PTHR34849:SF3">
    <property type="entry name" value="SSR2962 PROTEIN"/>
    <property type="match status" value="1"/>
</dbReference>
<gene>
    <name evidence="1" type="ORF">TRIP_B40350</name>
</gene>
<reference evidence="1" key="1">
    <citation type="submission" date="2018-07" db="EMBL/GenBank/DDBJ databases">
        <authorList>
            <consortium name="Genoscope - CEA"/>
            <person name="William W."/>
        </authorList>
    </citation>
    <scope>NUCLEOTIDE SEQUENCE</scope>
    <source>
        <strain evidence="1">IK1</strain>
    </source>
</reference>
<dbReference type="InterPro" id="IPR036388">
    <property type="entry name" value="WH-like_DNA-bd_sf"/>
</dbReference>
<dbReference type="InterPro" id="IPR007367">
    <property type="entry name" value="DUF433"/>
</dbReference>
<accession>A0A653AEU8</accession>